<keyword evidence="4" id="KW-1185">Reference proteome</keyword>
<dbReference type="GO" id="GO:0046872">
    <property type="term" value="F:metal ion binding"/>
    <property type="evidence" value="ECO:0007669"/>
    <property type="project" value="InterPro"/>
</dbReference>
<dbReference type="PANTHER" id="PTHR40758:SF1">
    <property type="entry name" value="CONSERVED PROTEIN"/>
    <property type="match status" value="1"/>
</dbReference>
<organism evidence="3 4">
    <name type="scientific">Actinokineospora auranticolor</name>
    <dbReference type="NCBI Taxonomy" id="155976"/>
    <lineage>
        <taxon>Bacteria</taxon>
        <taxon>Bacillati</taxon>
        <taxon>Actinomycetota</taxon>
        <taxon>Actinomycetes</taxon>
        <taxon>Pseudonocardiales</taxon>
        <taxon>Pseudonocardiaceae</taxon>
        <taxon>Actinokineospora</taxon>
    </lineage>
</organism>
<evidence type="ECO:0000259" key="2">
    <source>
        <dbReference type="Pfam" id="PF11716"/>
    </source>
</evidence>
<dbReference type="OrthoDB" id="3671213at2"/>
<accession>A0A2S6H1C0</accession>
<feature type="domain" description="Mycothiol-dependent maleylpyruvate isomerase metal-binding" evidence="2">
    <location>
        <begin position="6"/>
        <end position="117"/>
    </location>
</feature>
<dbReference type="InterPro" id="IPR017517">
    <property type="entry name" value="Maleyloyr_isom"/>
</dbReference>
<evidence type="ECO:0000313" key="3">
    <source>
        <dbReference type="EMBL" id="PPK71288.1"/>
    </source>
</evidence>
<dbReference type="Proteomes" id="UP000239203">
    <property type="component" value="Unassembled WGS sequence"/>
</dbReference>
<evidence type="ECO:0000259" key="1">
    <source>
        <dbReference type="Pfam" id="PF07398"/>
    </source>
</evidence>
<proteinExistence type="predicted"/>
<dbReference type="PANTHER" id="PTHR40758">
    <property type="entry name" value="CONSERVED PROTEIN"/>
    <property type="match status" value="1"/>
</dbReference>
<dbReference type="GO" id="GO:0005886">
    <property type="term" value="C:plasma membrane"/>
    <property type="evidence" value="ECO:0007669"/>
    <property type="project" value="TreeGrafter"/>
</dbReference>
<dbReference type="InterPro" id="IPR034660">
    <property type="entry name" value="DinB/YfiT-like"/>
</dbReference>
<dbReference type="RefSeq" id="WP_104476381.1">
    <property type="nucleotide sequence ID" value="NZ_CP154825.1"/>
</dbReference>
<dbReference type="InterPro" id="IPR024344">
    <property type="entry name" value="MDMPI_metal-binding"/>
</dbReference>
<comment type="caution">
    <text evidence="3">The sequence shown here is derived from an EMBL/GenBank/DDBJ whole genome shotgun (WGS) entry which is preliminary data.</text>
</comment>
<sequence length="237" mass="25481">MDLATALRDQTAALAAAAVDPDAPVPTCPEWRVRDLVAHVGQAHRRAAGIVRTGQFTQEPPAEPGPPAEWARWLADGAEDLIAAENPRDVWTFFGPRPAAFWLRRMVADTTVHHADAVLAAGGVPEVAADLAAEAIAECLDLLSDPAVTTVRPNLAELRGTGQTLHLKPTTTTGWLITRTPDGVTFDRADGEADVTATAPTADLLWLLYRRLPVDDPRVTVTGDRALLDHWLALTVF</sequence>
<dbReference type="NCBIfam" id="TIGR03083">
    <property type="entry name" value="maleylpyruvate isomerase family mycothiol-dependent enzyme"/>
    <property type="match status" value="1"/>
</dbReference>
<dbReference type="Pfam" id="PF11716">
    <property type="entry name" value="MDMPI_N"/>
    <property type="match status" value="1"/>
</dbReference>
<dbReference type="Pfam" id="PF07398">
    <property type="entry name" value="MDMPI_C"/>
    <property type="match status" value="1"/>
</dbReference>
<protein>
    <submittedName>
        <fullName evidence="3">Uncharacterized protein (TIGR03083 family)</fullName>
    </submittedName>
</protein>
<name>A0A2S6H1C0_9PSEU</name>
<dbReference type="AlphaFoldDB" id="A0A2S6H1C0"/>
<reference evidence="3 4" key="1">
    <citation type="submission" date="2018-02" db="EMBL/GenBank/DDBJ databases">
        <title>Genomic Encyclopedia of Archaeal and Bacterial Type Strains, Phase II (KMG-II): from individual species to whole genera.</title>
        <authorList>
            <person name="Goeker M."/>
        </authorList>
    </citation>
    <scope>NUCLEOTIDE SEQUENCE [LARGE SCALE GENOMIC DNA]</scope>
    <source>
        <strain evidence="3 4">YU 961-1</strain>
    </source>
</reference>
<gene>
    <name evidence="3" type="ORF">CLV40_101477</name>
</gene>
<dbReference type="EMBL" id="PTIX01000001">
    <property type="protein sequence ID" value="PPK71288.1"/>
    <property type="molecule type" value="Genomic_DNA"/>
</dbReference>
<feature type="domain" description="MDMPI C-terminal" evidence="1">
    <location>
        <begin position="128"/>
        <end position="229"/>
    </location>
</feature>
<evidence type="ECO:0000313" key="4">
    <source>
        <dbReference type="Proteomes" id="UP000239203"/>
    </source>
</evidence>
<dbReference type="InterPro" id="IPR010872">
    <property type="entry name" value="MDMPI_C-term_domain"/>
</dbReference>
<dbReference type="SUPFAM" id="SSF109854">
    <property type="entry name" value="DinB/YfiT-like putative metalloenzymes"/>
    <property type="match status" value="1"/>
</dbReference>